<dbReference type="AlphaFoldDB" id="A0A4U1CR46"/>
<comment type="caution">
    <text evidence="2">The sequence shown here is derived from an EMBL/GenBank/DDBJ whole genome shotgun (WGS) entry which is preliminary data.</text>
</comment>
<proteinExistence type="predicted"/>
<evidence type="ECO:0000313" key="2">
    <source>
        <dbReference type="EMBL" id="TKC10154.1"/>
    </source>
</evidence>
<evidence type="ECO:0000313" key="3">
    <source>
        <dbReference type="Proteomes" id="UP000309488"/>
    </source>
</evidence>
<gene>
    <name evidence="2" type="ORF">FA048_08105</name>
</gene>
<dbReference type="RefSeq" id="WP_136839728.1">
    <property type="nucleotide sequence ID" value="NZ_SWBR01000002.1"/>
</dbReference>
<protein>
    <submittedName>
        <fullName evidence="2">Uncharacterized protein</fullName>
    </submittedName>
</protein>
<sequence length="255" mass="28452">MALYDGKNIKGSIGKLSFRKRDKKTTTIQSNPGKGTMKQTPATKKSASLFGSVVSPLAKHIRHNLQHLVNGFYDIKMVNRMNSDIAIIINQHLQEDRQIVFNQDSFNRLNGFEFNTKSLLIDSLLISPKLSFENSQVQLTFPALKVAKDLKFRVGSNKVMLQIQPVFFCLAKGLWLKPTMQTICLEKGQAITAIQNFNYSFPKGTTCLFGIGLVFFNGSIAINDKIFNPAGICASAYNEGTIDETELTGWFKMGL</sequence>
<organism evidence="2 3">
    <name type="scientific">Pedobacter polaris</name>
    <dbReference type="NCBI Taxonomy" id="2571273"/>
    <lineage>
        <taxon>Bacteria</taxon>
        <taxon>Pseudomonadati</taxon>
        <taxon>Bacteroidota</taxon>
        <taxon>Sphingobacteriia</taxon>
        <taxon>Sphingobacteriales</taxon>
        <taxon>Sphingobacteriaceae</taxon>
        <taxon>Pedobacter</taxon>
    </lineage>
</organism>
<keyword evidence="3" id="KW-1185">Reference proteome</keyword>
<accession>A0A4U1CR46</accession>
<name>A0A4U1CR46_9SPHI</name>
<feature type="compositionally biased region" description="Polar residues" evidence="1">
    <location>
        <begin position="26"/>
        <end position="42"/>
    </location>
</feature>
<dbReference type="Proteomes" id="UP000309488">
    <property type="component" value="Unassembled WGS sequence"/>
</dbReference>
<dbReference type="EMBL" id="SWBR01000002">
    <property type="protein sequence ID" value="TKC10154.1"/>
    <property type="molecule type" value="Genomic_DNA"/>
</dbReference>
<dbReference type="OrthoDB" id="680708at2"/>
<feature type="region of interest" description="Disordered" evidence="1">
    <location>
        <begin position="20"/>
        <end position="42"/>
    </location>
</feature>
<reference evidence="2 3" key="1">
    <citation type="submission" date="2019-04" db="EMBL/GenBank/DDBJ databases">
        <title>Pedobacter sp. RP-3-22 sp. nov., isolated from Arctic soil.</title>
        <authorList>
            <person name="Dahal R.H."/>
            <person name="Kim D.-U."/>
        </authorList>
    </citation>
    <scope>NUCLEOTIDE SEQUENCE [LARGE SCALE GENOMIC DNA]</scope>
    <source>
        <strain evidence="2 3">RP-3-22</strain>
    </source>
</reference>
<evidence type="ECO:0000256" key="1">
    <source>
        <dbReference type="SAM" id="MobiDB-lite"/>
    </source>
</evidence>